<protein>
    <submittedName>
        <fullName evidence="1">Uncharacterized protein</fullName>
    </submittedName>
</protein>
<sequence>MENENITAAEEFNISAIVIKELALNSAKMDVILQLQVEILSHLKEEDKTEVFARVNENIKELTLEWYIQNSIKK</sequence>
<keyword evidence="2" id="KW-1185">Reference proteome</keyword>
<dbReference type="HOGENOM" id="CLU_2683857_0_0_10"/>
<proteinExistence type="predicted"/>
<dbReference type="OrthoDB" id="9870380at2"/>
<name>H1YG89_9SPHI</name>
<dbReference type="AlphaFoldDB" id="H1YG89"/>
<dbReference type="EMBL" id="CM001403">
    <property type="protein sequence ID" value="EHQ27353.1"/>
    <property type="molecule type" value="Genomic_DNA"/>
</dbReference>
<dbReference type="Proteomes" id="UP000002774">
    <property type="component" value="Chromosome"/>
</dbReference>
<gene>
    <name evidence="1" type="ORF">Mucpa_3249</name>
</gene>
<evidence type="ECO:0000313" key="1">
    <source>
        <dbReference type="EMBL" id="EHQ27353.1"/>
    </source>
</evidence>
<dbReference type="RefSeq" id="WP_008507773.1">
    <property type="nucleotide sequence ID" value="NZ_CM001403.1"/>
</dbReference>
<accession>H1YG89</accession>
<evidence type="ECO:0000313" key="2">
    <source>
        <dbReference type="Proteomes" id="UP000002774"/>
    </source>
</evidence>
<reference evidence="1" key="1">
    <citation type="submission" date="2011-09" db="EMBL/GenBank/DDBJ databases">
        <title>The permanent draft genome of Mucilaginibacter paludis DSM 18603.</title>
        <authorList>
            <consortium name="US DOE Joint Genome Institute (JGI-PGF)"/>
            <person name="Lucas S."/>
            <person name="Han J."/>
            <person name="Lapidus A."/>
            <person name="Bruce D."/>
            <person name="Goodwin L."/>
            <person name="Pitluck S."/>
            <person name="Peters L."/>
            <person name="Kyrpides N."/>
            <person name="Mavromatis K."/>
            <person name="Ivanova N."/>
            <person name="Mikhailova N."/>
            <person name="Held B."/>
            <person name="Detter J.C."/>
            <person name="Tapia R."/>
            <person name="Han C."/>
            <person name="Land M."/>
            <person name="Hauser L."/>
            <person name="Markowitz V."/>
            <person name="Cheng J.-F."/>
            <person name="Hugenholtz P."/>
            <person name="Woyke T."/>
            <person name="Wu D."/>
            <person name="Tindall B."/>
            <person name="Brambilla E."/>
            <person name="Klenk H.-P."/>
            <person name="Eisen J.A."/>
        </authorList>
    </citation>
    <scope>NUCLEOTIDE SEQUENCE [LARGE SCALE GENOMIC DNA]</scope>
    <source>
        <strain evidence="1">DSM 18603</strain>
    </source>
</reference>
<organism evidence="1 2">
    <name type="scientific">Mucilaginibacter paludis DSM 18603</name>
    <dbReference type="NCBI Taxonomy" id="714943"/>
    <lineage>
        <taxon>Bacteria</taxon>
        <taxon>Pseudomonadati</taxon>
        <taxon>Bacteroidota</taxon>
        <taxon>Sphingobacteriia</taxon>
        <taxon>Sphingobacteriales</taxon>
        <taxon>Sphingobacteriaceae</taxon>
        <taxon>Mucilaginibacter</taxon>
    </lineage>
</organism>